<evidence type="ECO:0000256" key="1">
    <source>
        <dbReference type="ARBA" id="ARBA00005028"/>
    </source>
</evidence>
<dbReference type="PANTHER" id="PTHR10091:SF49">
    <property type="entry name" value="ALDOSE 1-EPIMERASE"/>
    <property type="match status" value="1"/>
</dbReference>
<dbReference type="UniPathway" id="UPA00242"/>
<dbReference type="GO" id="GO:0033499">
    <property type="term" value="P:galactose catabolic process via UDP-galactose, Leloir pathway"/>
    <property type="evidence" value="ECO:0007669"/>
    <property type="project" value="TreeGrafter"/>
</dbReference>
<dbReference type="RefSeq" id="WP_099910606.1">
    <property type="nucleotide sequence ID" value="NZ_AWWI01000060.1"/>
</dbReference>
<dbReference type="GO" id="GO:0030246">
    <property type="term" value="F:carbohydrate binding"/>
    <property type="evidence" value="ECO:0007669"/>
    <property type="project" value="InterPro"/>
</dbReference>
<name>A0A2G8RGK3_9RHOB</name>
<dbReference type="SUPFAM" id="SSF74650">
    <property type="entry name" value="Galactose mutarotase-like"/>
    <property type="match status" value="1"/>
</dbReference>
<evidence type="ECO:0000256" key="5">
    <source>
        <dbReference type="PIRNR" id="PIRNR005096"/>
    </source>
</evidence>
<reference evidence="9 10" key="1">
    <citation type="submission" date="2013-09" db="EMBL/GenBank/DDBJ databases">
        <title>Genome sequencing of Phaeobacter antarcticus sp. nov. SM1211.</title>
        <authorList>
            <person name="Zhang X.-Y."/>
            <person name="Liu C."/>
            <person name="Chen X.-L."/>
            <person name="Xie B.-B."/>
            <person name="Qin Q.-L."/>
            <person name="Rong J.-C."/>
            <person name="Zhang Y.-Z."/>
        </authorList>
    </citation>
    <scope>NUCLEOTIDE SEQUENCE [LARGE SCALE GENOMIC DNA]</scope>
    <source>
        <strain evidence="9 10">SM1211</strain>
    </source>
</reference>
<dbReference type="InterPro" id="IPR014718">
    <property type="entry name" value="GH-type_carb-bd"/>
</dbReference>
<comment type="similarity">
    <text evidence="2 5">Belongs to the aldose epimerase family.</text>
</comment>
<evidence type="ECO:0000256" key="7">
    <source>
        <dbReference type="PIRSR" id="PIRSR005096-2"/>
    </source>
</evidence>
<evidence type="ECO:0000256" key="6">
    <source>
        <dbReference type="PIRSR" id="PIRSR005096-1"/>
    </source>
</evidence>
<dbReference type="PIRSF" id="PIRSF005096">
    <property type="entry name" value="GALM"/>
    <property type="match status" value="1"/>
</dbReference>
<dbReference type="AlphaFoldDB" id="A0A2G8RGK3"/>
<dbReference type="InterPro" id="IPR008183">
    <property type="entry name" value="Aldose_1/G6P_1-epimerase"/>
</dbReference>
<keyword evidence="10" id="KW-1185">Reference proteome</keyword>
<dbReference type="Gene3D" id="2.70.98.10">
    <property type="match status" value="1"/>
</dbReference>
<evidence type="ECO:0000256" key="8">
    <source>
        <dbReference type="PIRSR" id="PIRSR005096-3"/>
    </source>
</evidence>
<dbReference type="InterPro" id="IPR011013">
    <property type="entry name" value="Gal_mutarotase_sf_dom"/>
</dbReference>
<evidence type="ECO:0000256" key="4">
    <source>
        <dbReference type="ARBA" id="ARBA00023277"/>
    </source>
</evidence>
<dbReference type="Proteomes" id="UP000231259">
    <property type="component" value="Unassembled WGS sequence"/>
</dbReference>
<feature type="binding site" evidence="7">
    <location>
        <position position="235"/>
    </location>
    <ligand>
        <name>beta-D-galactose</name>
        <dbReference type="ChEBI" id="CHEBI:27667"/>
    </ligand>
</feature>
<gene>
    <name evidence="9" type="ORF">P775_09080</name>
</gene>
<feature type="active site" description="Proton donor" evidence="6">
    <location>
        <position position="176"/>
    </location>
</feature>
<organism evidence="9 10">
    <name type="scientific">Puniceibacterium antarcticum</name>
    <dbReference type="NCBI Taxonomy" id="1206336"/>
    <lineage>
        <taxon>Bacteria</taxon>
        <taxon>Pseudomonadati</taxon>
        <taxon>Pseudomonadota</taxon>
        <taxon>Alphaproteobacteria</taxon>
        <taxon>Rhodobacterales</taxon>
        <taxon>Paracoccaceae</taxon>
        <taxon>Puniceibacterium</taxon>
    </lineage>
</organism>
<evidence type="ECO:0000313" key="9">
    <source>
        <dbReference type="EMBL" id="PIL20670.1"/>
    </source>
</evidence>
<evidence type="ECO:0000313" key="10">
    <source>
        <dbReference type="Proteomes" id="UP000231259"/>
    </source>
</evidence>
<evidence type="ECO:0000256" key="2">
    <source>
        <dbReference type="ARBA" id="ARBA00006206"/>
    </source>
</evidence>
<dbReference type="PANTHER" id="PTHR10091">
    <property type="entry name" value="ALDOSE-1-EPIMERASE"/>
    <property type="match status" value="1"/>
</dbReference>
<accession>A0A2G8RGK3</accession>
<sequence>MNASADITGFGYLPDGREVTRIVLRGGGLQMALLTHGARVQDLRLDAVAHPLVIGADTLDPYLGEMSYYGAIVGRFANRIADAAFALDGKSYKTDANERDQQTLHGGTEGASSQLWELQSVSDTSATLTLDLADGHMGFPGNLLVTATYSLPGEGTLALDITAVTDKPTVCSFAQHSYFALEDGGSVADQTLWIDADRYLPVNDLMIPTLDAPATVTGSRFDFRTARPIGTAGLDHNFCLNGAEGDLRRVARLEAPNHLSLEVVTNQPGLQIYDSARQPHMTGLGGRQHGAFAGIALETQAWPDAVNRPAFPSAVLRPGEVYRHAVRYVFATPG</sequence>
<keyword evidence="3 5" id="KW-0413">Isomerase</keyword>
<feature type="active site" description="Proton acceptor" evidence="6">
    <location>
        <position position="298"/>
    </location>
</feature>
<dbReference type="InterPro" id="IPR015443">
    <property type="entry name" value="Aldose_1-epimerase"/>
</dbReference>
<comment type="caution">
    <text evidence="9">The sequence shown here is derived from an EMBL/GenBank/DDBJ whole genome shotgun (WGS) entry which is preliminary data.</text>
</comment>
<dbReference type="OrthoDB" id="9779408at2"/>
<comment type="catalytic activity">
    <reaction evidence="5">
        <text>alpha-D-glucose = beta-D-glucose</text>
        <dbReference type="Rhea" id="RHEA:10264"/>
        <dbReference type="ChEBI" id="CHEBI:15903"/>
        <dbReference type="ChEBI" id="CHEBI:17925"/>
        <dbReference type="EC" id="5.1.3.3"/>
    </reaction>
</comment>
<dbReference type="InterPro" id="IPR047215">
    <property type="entry name" value="Galactose_mutarotase-like"/>
</dbReference>
<dbReference type="GO" id="GO:0006006">
    <property type="term" value="P:glucose metabolic process"/>
    <property type="evidence" value="ECO:0007669"/>
    <property type="project" value="TreeGrafter"/>
</dbReference>
<dbReference type="GO" id="GO:0004034">
    <property type="term" value="F:aldose 1-epimerase activity"/>
    <property type="evidence" value="ECO:0007669"/>
    <property type="project" value="UniProtKB-EC"/>
</dbReference>
<dbReference type="EC" id="5.1.3.3" evidence="5"/>
<feature type="binding site" evidence="8">
    <location>
        <begin position="176"/>
        <end position="178"/>
    </location>
    <ligand>
        <name>beta-D-galactose</name>
        <dbReference type="ChEBI" id="CHEBI:27667"/>
    </ligand>
</feature>
<evidence type="ECO:0000256" key="3">
    <source>
        <dbReference type="ARBA" id="ARBA00023235"/>
    </source>
</evidence>
<feature type="binding site" evidence="8">
    <location>
        <begin position="78"/>
        <end position="79"/>
    </location>
    <ligand>
        <name>beta-D-galactose</name>
        <dbReference type="ChEBI" id="CHEBI:27667"/>
    </ligand>
</feature>
<dbReference type="CDD" id="cd09019">
    <property type="entry name" value="galactose_mutarotase_like"/>
    <property type="match status" value="1"/>
</dbReference>
<proteinExistence type="inferred from homology"/>
<keyword evidence="4 5" id="KW-0119">Carbohydrate metabolism</keyword>
<dbReference type="Pfam" id="PF01263">
    <property type="entry name" value="Aldose_epim"/>
    <property type="match status" value="1"/>
</dbReference>
<protein>
    <recommendedName>
        <fullName evidence="5">Aldose 1-epimerase</fullName>
        <ecNumber evidence="5">5.1.3.3</ecNumber>
    </recommendedName>
</protein>
<dbReference type="EMBL" id="AWWI01000060">
    <property type="protein sequence ID" value="PIL20670.1"/>
    <property type="molecule type" value="Genomic_DNA"/>
</dbReference>
<comment type="pathway">
    <text evidence="1 5">Carbohydrate metabolism; hexose metabolism.</text>
</comment>